<keyword evidence="4" id="KW-0378">Hydrolase</keyword>
<comment type="catalytic activity">
    <reaction evidence="2">
        <text>a monoacylglycerol + H2O = glycerol + a fatty acid + H(+)</text>
        <dbReference type="Rhea" id="RHEA:15245"/>
        <dbReference type="ChEBI" id="CHEBI:15377"/>
        <dbReference type="ChEBI" id="CHEBI:15378"/>
        <dbReference type="ChEBI" id="CHEBI:17408"/>
        <dbReference type="ChEBI" id="CHEBI:17754"/>
        <dbReference type="ChEBI" id="CHEBI:28868"/>
    </reaction>
</comment>
<proteinExistence type="predicted"/>
<dbReference type="EMBL" id="CP119958">
    <property type="protein sequence ID" value="WFD37594.1"/>
    <property type="molecule type" value="Genomic_DNA"/>
</dbReference>
<evidence type="ECO:0000256" key="1">
    <source>
        <dbReference type="ARBA" id="ARBA00047591"/>
    </source>
</evidence>
<evidence type="ECO:0000313" key="4">
    <source>
        <dbReference type="EMBL" id="WFD37594.1"/>
    </source>
</evidence>
<dbReference type="InterPro" id="IPR029058">
    <property type="entry name" value="AB_hydrolase_fold"/>
</dbReference>
<evidence type="ECO:0000313" key="5">
    <source>
        <dbReference type="Proteomes" id="UP001217754"/>
    </source>
</evidence>
<dbReference type="RefSeq" id="XP_060120491.1">
    <property type="nucleotide sequence ID" value="XM_060264508.1"/>
</dbReference>
<dbReference type="InterPro" id="IPR002925">
    <property type="entry name" value="Dienelactn_hydro"/>
</dbReference>
<dbReference type="GeneID" id="85224189"/>
<feature type="domain" description="Dienelactone hydrolase" evidence="3">
    <location>
        <begin position="30"/>
        <end position="246"/>
    </location>
</feature>
<comment type="catalytic activity">
    <reaction evidence="1">
        <text>a diacylglycerol + H2O = a monoacylglycerol + a fatty acid + H(+)</text>
        <dbReference type="Rhea" id="RHEA:32731"/>
        <dbReference type="ChEBI" id="CHEBI:15377"/>
        <dbReference type="ChEBI" id="CHEBI:15378"/>
        <dbReference type="ChEBI" id="CHEBI:17408"/>
        <dbReference type="ChEBI" id="CHEBI:18035"/>
        <dbReference type="ChEBI" id="CHEBI:28868"/>
    </reaction>
</comment>
<accession>A0AAF0F052</accession>
<reference evidence="4" key="1">
    <citation type="submission" date="2023-03" db="EMBL/GenBank/DDBJ databases">
        <title>Mating type loci evolution in Malassezia.</title>
        <authorList>
            <person name="Coelho M.A."/>
        </authorList>
    </citation>
    <scope>NUCLEOTIDE SEQUENCE</scope>
    <source>
        <strain evidence="4">CBS 9431</strain>
    </source>
</reference>
<dbReference type="GO" id="GO:0008806">
    <property type="term" value="F:carboxymethylenebutenolidase activity"/>
    <property type="evidence" value="ECO:0007669"/>
    <property type="project" value="UniProtKB-EC"/>
</dbReference>
<name>A0AAF0F052_9BASI</name>
<dbReference type="PANTHER" id="PTHR47668">
    <property type="entry name" value="DIENELACTONE HYDROLASE FAMILY PROTEIN (AFU_ORTHOLOGUE AFUA_6G01940)"/>
    <property type="match status" value="1"/>
</dbReference>
<dbReference type="SUPFAM" id="SSF53474">
    <property type="entry name" value="alpha/beta-Hydrolases"/>
    <property type="match status" value="1"/>
</dbReference>
<evidence type="ECO:0000256" key="2">
    <source>
        <dbReference type="ARBA" id="ARBA00048461"/>
    </source>
</evidence>
<dbReference type="EC" id="3.1.1.45" evidence="4"/>
<evidence type="ECO:0000259" key="3">
    <source>
        <dbReference type="Pfam" id="PF01738"/>
    </source>
</evidence>
<dbReference type="Proteomes" id="UP001217754">
    <property type="component" value="Chromosome 1"/>
</dbReference>
<sequence>MSTTNKACCTLAPVQTDYTPKGTIEKVAGIDSYVTGDKNSTNVIVCIYDIFGFWNTTKQGADLLADSTKYKVVMPDFLSNHPWPIDAFPPRDDAEGKKFGEWLETIGNVGERVKDVKSVAQELKSQGAQKLALYGFCWGGKVASQIGGAGSPFLGVAMVHPAFIAPDDAKALTVPIGFFPSKDEDKKDADAFWSNLEKDHPELIAKSQYKYYEENHHGFAAARADLNDKSNYFAFQDVYTRLADFFCGVFQ</sequence>
<dbReference type="PANTHER" id="PTHR47668:SF1">
    <property type="entry name" value="DIENELACTONE HYDROLASE DOMAIN-CONTAINING PROTEIN-RELATED"/>
    <property type="match status" value="1"/>
</dbReference>
<dbReference type="Gene3D" id="3.40.50.1820">
    <property type="entry name" value="alpha/beta hydrolase"/>
    <property type="match status" value="1"/>
</dbReference>
<keyword evidence="5" id="KW-1185">Reference proteome</keyword>
<protein>
    <submittedName>
        <fullName evidence="4">Carboxymethylenebutenolidase</fullName>
        <ecNumber evidence="4">3.1.1.45</ecNumber>
    </submittedName>
</protein>
<organism evidence="4 5">
    <name type="scientific">Malassezia japonica</name>
    <dbReference type="NCBI Taxonomy" id="223818"/>
    <lineage>
        <taxon>Eukaryota</taxon>
        <taxon>Fungi</taxon>
        <taxon>Dikarya</taxon>
        <taxon>Basidiomycota</taxon>
        <taxon>Ustilaginomycotina</taxon>
        <taxon>Malasseziomycetes</taxon>
        <taxon>Malasseziales</taxon>
        <taxon>Malasseziaceae</taxon>
        <taxon>Malassezia</taxon>
    </lineage>
</organism>
<gene>
    <name evidence="4" type="ORF">MJAP1_000540</name>
</gene>
<dbReference type="AlphaFoldDB" id="A0AAF0F052"/>
<dbReference type="Pfam" id="PF01738">
    <property type="entry name" value="DLH"/>
    <property type="match status" value="1"/>
</dbReference>